<dbReference type="InterPro" id="IPR019310">
    <property type="entry name" value="Efg1"/>
</dbReference>
<dbReference type="OrthoDB" id="47732at2759"/>
<evidence type="ECO:0000256" key="9">
    <source>
        <dbReference type="SAM" id="MobiDB-lite"/>
    </source>
</evidence>
<evidence type="ECO:0000256" key="6">
    <source>
        <dbReference type="ARBA" id="ARBA00023054"/>
    </source>
</evidence>
<dbReference type="GeneID" id="20525693"/>
<evidence type="ECO:0000256" key="2">
    <source>
        <dbReference type="ARBA" id="ARBA00006916"/>
    </source>
</evidence>
<evidence type="ECO:0000256" key="4">
    <source>
        <dbReference type="ARBA" id="ARBA00019827"/>
    </source>
</evidence>
<feature type="region of interest" description="Disordered" evidence="9">
    <location>
        <begin position="339"/>
        <end position="427"/>
    </location>
</feature>
<organism evidence="10">
    <name type="scientific">Fonticula alba</name>
    <name type="common">Slime mold</name>
    <dbReference type="NCBI Taxonomy" id="691883"/>
    <lineage>
        <taxon>Eukaryota</taxon>
        <taxon>Rotosphaerida</taxon>
        <taxon>Fonticulaceae</taxon>
        <taxon>Fonticula</taxon>
    </lineage>
</organism>
<evidence type="ECO:0000256" key="3">
    <source>
        <dbReference type="ARBA" id="ARBA00018689"/>
    </source>
</evidence>
<feature type="compositionally biased region" description="Basic and acidic residues" evidence="9">
    <location>
        <begin position="513"/>
        <end position="572"/>
    </location>
</feature>
<dbReference type="EMBL" id="KB932201">
    <property type="protein sequence ID" value="KCV73431.1"/>
    <property type="molecule type" value="Genomic_DNA"/>
</dbReference>
<dbReference type="STRING" id="691883.A0A058ZHJ4"/>
<dbReference type="AlphaFoldDB" id="A0A058ZHJ4"/>
<evidence type="ECO:0000256" key="8">
    <source>
        <dbReference type="SAM" id="Coils"/>
    </source>
</evidence>
<keyword evidence="7" id="KW-0539">Nucleus</keyword>
<keyword evidence="11" id="KW-1185">Reference proteome</keyword>
<proteinExistence type="inferred from homology"/>
<comment type="subcellular location">
    <subcellularLocation>
        <location evidence="1">Nucleus</location>
        <location evidence="1">Nucleolus</location>
    </subcellularLocation>
</comment>
<feature type="region of interest" description="Disordered" evidence="9">
    <location>
        <begin position="504"/>
        <end position="601"/>
    </location>
</feature>
<dbReference type="GO" id="GO:0000462">
    <property type="term" value="P:maturation of SSU-rRNA from tricistronic rRNA transcript (SSU-rRNA, 5.8S rRNA, LSU-rRNA)"/>
    <property type="evidence" value="ECO:0007669"/>
    <property type="project" value="TreeGrafter"/>
</dbReference>
<dbReference type="Proteomes" id="UP000030693">
    <property type="component" value="Unassembled WGS sequence"/>
</dbReference>
<keyword evidence="5" id="KW-0698">rRNA processing</keyword>
<name>A0A058ZHJ4_FONAL</name>
<accession>A0A058ZHJ4</accession>
<dbReference type="GO" id="GO:0005730">
    <property type="term" value="C:nucleolus"/>
    <property type="evidence" value="ECO:0007669"/>
    <property type="project" value="UniProtKB-SubCell"/>
</dbReference>
<dbReference type="InterPro" id="IPR050786">
    <property type="entry name" value="EFG1_rRNA-proc"/>
</dbReference>
<evidence type="ECO:0000256" key="1">
    <source>
        <dbReference type="ARBA" id="ARBA00004604"/>
    </source>
</evidence>
<sequence>MTTTRPMEDVLMDNEGRPLGKSRLKGILRGAERLLKKEGLDAETRAAMEARAQAVRDRLAALEAQELEAASVAPEAVVAAPAPSFRKRELTQIESVQLQRYNMVRFFDRQKLMRKLKQVTKKLKDAGAQERQALEEELFVIEGDLLYNRCFPLVYKYIALFPTTPTVDELVVTARDALLEQARAAARAGARAPGLAPGGGCSHCGESPVMRALEAAEQADPAQEPTPPPEEGPTLARCANCGHGRTVHLRVPANTVKPVRNVSADAQAARRANRKSLAATLRQAAVDASEVDGADSAMVDQDVVAPVSQPVVPRKRPATDMLAANAAAPAPADALVSANPKPTAWNATSSSDSDSDGEFVSCESGTEALDGDEDDNDDDDDDRDEHDSEDDVDAQDGELAVAEPSAKKRRTESTEEPAPAPAAASSFFLSAAPAAEDIPQERVQYLVNSHEPQDLMSRREWIGLKRSNQVNHRGEIRKGLRSGYLAEPVLMRETLDGKALGVMKASSSAAGGRGDRRDGRPAWKDRPQGDRPAWKDRPQGDRPAWKDRPQGDRPAWKDRSQQGGTDRPDRRQPASGGRQQTRPAGGNNKGGHVFRPPMPTNVKKATFASIDQPIGTRVTFDD</sequence>
<evidence type="ECO:0000313" key="10">
    <source>
        <dbReference type="EMBL" id="KCV73431.1"/>
    </source>
</evidence>
<feature type="compositionally biased region" description="Acidic residues" evidence="9">
    <location>
        <begin position="369"/>
        <end position="396"/>
    </location>
</feature>
<reference evidence="10" key="1">
    <citation type="submission" date="2013-04" db="EMBL/GenBank/DDBJ databases">
        <title>The Genome Sequence of Fonticula alba ATCC 38817.</title>
        <authorList>
            <consortium name="The Broad Institute Genomics Platform"/>
            <person name="Russ C."/>
            <person name="Cuomo C."/>
            <person name="Burger G."/>
            <person name="Gray M.W."/>
            <person name="Holland P.W.H."/>
            <person name="King N."/>
            <person name="Lang F.B.F."/>
            <person name="Roger A.J."/>
            <person name="Ruiz-Trillo I."/>
            <person name="Brown M."/>
            <person name="Walker B."/>
            <person name="Young S."/>
            <person name="Zeng Q."/>
            <person name="Gargeya S."/>
            <person name="Fitzgerald M."/>
            <person name="Haas B."/>
            <person name="Abouelleil A."/>
            <person name="Allen A.W."/>
            <person name="Alvarado L."/>
            <person name="Arachchi H.M."/>
            <person name="Berlin A.M."/>
            <person name="Chapman S.B."/>
            <person name="Gainer-Dewar J."/>
            <person name="Goldberg J."/>
            <person name="Griggs A."/>
            <person name="Gujja S."/>
            <person name="Hansen M."/>
            <person name="Howarth C."/>
            <person name="Imamovic A."/>
            <person name="Ireland A."/>
            <person name="Larimer J."/>
            <person name="McCowan C."/>
            <person name="Murphy C."/>
            <person name="Pearson M."/>
            <person name="Poon T.W."/>
            <person name="Priest M."/>
            <person name="Roberts A."/>
            <person name="Saif S."/>
            <person name="Shea T."/>
            <person name="Sisk P."/>
            <person name="Sykes S."/>
            <person name="Wortman J."/>
            <person name="Nusbaum C."/>
            <person name="Birren B."/>
        </authorList>
    </citation>
    <scope>NUCLEOTIDE SEQUENCE [LARGE SCALE GENOMIC DNA]</scope>
    <source>
        <strain evidence="10">ATCC 38817</strain>
    </source>
</reference>
<dbReference type="RefSeq" id="XP_009493132.1">
    <property type="nucleotide sequence ID" value="XM_009494857.1"/>
</dbReference>
<comment type="similarity">
    <text evidence="2">Belongs to the EFG1 family.</text>
</comment>
<evidence type="ECO:0000313" key="11">
    <source>
        <dbReference type="Proteomes" id="UP000030693"/>
    </source>
</evidence>
<dbReference type="GO" id="GO:0030688">
    <property type="term" value="C:preribosome, small subunit precursor"/>
    <property type="evidence" value="ECO:0007669"/>
    <property type="project" value="TreeGrafter"/>
</dbReference>
<keyword evidence="6 8" id="KW-0175">Coiled coil</keyword>
<dbReference type="PANTHER" id="PTHR33911:SF1">
    <property type="entry name" value="RRNA-PROCESSING PROTEIN EFG1"/>
    <property type="match status" value="1"/>
</dbReference>
<evidence type="ECO:0000256" key="5">
    <source>
        <dbReference type="ARBA" id="ARBA00022552"/>
    </source>
</evidence>
<dbReference type="Pfam" id="PF10153">
    <property type="entry name" value="Efg1"/>
    <property type="match status" value="1"/>
</dbReference>
<evidence type="ECO:0000256" key="7">
    <source>
        <dbReference type="ARBA" id="ARBA00023242"/>
    </source>
</evidence>
<dbReference type="PANTHER" id="PTHR33911">
    <property type="entry name" value="RRNA-PROCESSING PROTEIN EFG1"/>
    <property type="match status" value="1"/>
</dbReference>
<protein>
    <recommendedName>
        <fullName evidence="3">rRNA-processing protein EFG1</fullName>
    </recommendedName>
    <alternativeName>
        <fullName evidence="4">rRNA-processing protein efg1</fullName>
    </alternativeName>
</protein>
<feature type="coiled-coil region" evidence="8">
    <location>
        <begin position="109"/>
        <end position="136"/>
    </location>
</feature>
<gene>
    <name evidence="10" type="ORF">H696_00968</name>
</gene>